<evidence type="ECO:0000313" key="2">
    <source>
        <dbReference type="EMBL" id="CAJ1969215.1"/>
    </source>
</evidence>
<sequence length="93" mass="11256">MCPRRQEVLNEPGQVIPLRYLEKRRERMRLKVKAKTFLNQNPGLFDVYCDRIKPKTEPVRFILPTDRLRRFLQEEQGILSEKEPFIVSKLWND</sequence>
<evidence type="ECO:0000259" key="1">
    <source>
        <dbReference type="Pfam" id="PF11955"/>
    </source>
</evidence>
<dbReference type="EMBL" id="OY731404">
    <property type="protein sequence ID" value="CAJ1969215.1"/>
    <property type="molecule type" value="Genomic_DNA"/>
</dbReference>
<dbReference type="GO" id="GO:0003723">
    <property type="term" value="F:RNA binding"/>
    <property type="evidence" value="ECO:0007669"/>
    <property type="project" value="InterPro"/>
</dbReference>
<feature type="non-terminal residue" evidence="2">
    <location>
        <position position="93"/>
    </location>
</feature>
<dbReference type="AlphaFoldDB" id="A0AA86SWX7"/>
<organism evidence="2 3">
    <name type="scientific">Sphenostylis stenocarpa</name>
    <dbReference type="NCBI Taxonomy" id="92480"/>
    <lineage>
        <taxon>Eukaryota</taxon>
        <taxon>Viridiplantae</taxon>
        <taxon>Streptophyta</taxon>
        <taxon>Embryophyta</taxon>
        <taxon>Tracheophyta</taxon>
        <taxon>Spermatophyta</taxon>
        <taxon>Magnoliopsida</taxon>
        <taxon>eudicotyledons</taxon>
        <taxon>Gunneridae</taxon>
        <taxon>Pentapetalae</taxon>
        <taxon>rosids</taxon>
        <taxon>fabids</taxon>
        <taxon>Fabales</taxon>
        <taxon>Fabaceae</taxon>
        <taxon>Papilionoideae</taxon>
        <taxon>50 kb inversion clade</taxon>
        <taxon>NPAAA clade</taxon>
        <taxon>indigoferoid/millettioid clade</taxon>
        <taxon>Phaseoleae</taxon>
        <taxon>Sphenostylis</taxon>
    </lineage>
</organism>
<evidence type="ECO:0000313" key="3">
    <source>
        <dbReference type="Proteomes" id="UP001189624"/>
    </source>
</evidence>
<protein>
    <recommendedName>
        <fullName evidence="1">PORR domain-containing protein</fullName>
    </recommendedName>
</protein>
<dbReference type="Proteomes" id="UP001189624">
    <property type="component" value="Chromosome 7"/>
</dbReference>
<reference evidence="2" key="1">
    <citation type="submission" date="2023-10" db="EMBL/GenBank/DDBJ databases">
        <authorList>
            <person name="Domelevo Entfellner J.-B."/>
        </authorList>
    </citation>
    <scope>NUCLEOTIDE SEQUENCE</scope>
</reference>
<keyword evidence="3" id="KW-1185">Reference proteome</keyword>
<dbReference type="Pfam" id="PF11955">
    <property type="entry name" value="PORR"/>
    <property type="match status" value="1"/>
</dbReference>
<accession>A0AA86SWX7</accession>
<dbReference type="InterPro" id="IPR021099">
    <property type="entry name" value="PORR_domain"/>
</dbReference>
<dbReference type="InterPro" id="IPR045040">
    <property type="entry name" value="PORR_fam"/>
</dbReference>
<dbReference type="PANTHER" id="PTHR31476">
    <property type="entry name" value="PROTEIN WHAT'S THIS FACTOR 1 HOMOLOG, CHLOROPLASTIC"/>
    <property type="match status" value="1"/>
</dbReference>
<feature type="domain" description="PORR" evidence="1">
    <location>
        <begin position="6"/>
        <end position="90"/>
    </location>
</feature>
<proteinExistence type="predicted"/>
<dbReference type="Gramene" id="rna-AYBTSS11_LOCUS22145">
    <property type="protein sequence ID" value="CAJ1969215.1"/>
    <property type="gene ID" value="gene-AYBTSS11_LOCUS22145"/>
</dbReference>
<name>A0AA86SWX7_9FABA</name>
<gene>
    <name evidence="2" type="ORF">AYBTSS11_LOCUS22145</name>
</gene>
<dbReference type="PANTHER" id="PTHR31476:SF3">
    <property type="entry name" value="UBIQUITIN CARBOXYL-TERMINAL HYDROLASE FAMILY PROTEIN"/>
    <property type="match status" value="1"/>
</dbReference>